<evidence type="ECO:0000313" key="2">
    <source>
        <dbReference type="Proteomes" id="UP000518878"/>
    </source>
</evidence>
<dbReference type="SUPFAM" id="SSF50985">
    <property type="entry name" value="RCC1/BLIP-II"/>
    <property type="match status" value="2"/>
</dbReference>
<name>A0A7X5TP87_9GAMM</name>
<reference evidence="1 2" key="1">
    <citation type="journal article" date="2006" name="Int. J. Syst. Evol. Microbiol.">
        <title>Dyella yeojuensis sp. nov., isolated from greenhouse soil in Korea.</title>
        <authorList>
            <person name="Kim B.Y."/>
            <person name="Weon H.Y."/>
            <person name="Lee K.H."/>
            <person name="Seok S.J."/>
            <person name="Kwon S.W."/>
            <person name="Go S.J."/>
            <person name="Stackebrandt E."/>
        </authorList>
    </citation>
    <scope>NUCLEOTIDE SEQUENCE [LARGE SCALE GENOMIC DNA]</scope>
    <source>
        <strain evidence="1 2">DSM 17673</strain>
    </source>
</reference>
<organism evidence="1 2">
    <name type="scientific">Luteibacter yeojuensis</name>
    <dbReference type="NCBI Taxonomy" id="345309"/>
    <lineage>
        <taxon>Bacteria</taxon>
        <taxon>Pseudomonadati</taxon>
        <taxon>Pseudomonadota</taxon>
        <taxon>Gammaproteobacteria</taxon>
        <taxon>Lysobacterales</taxon>
        <taxon>Rhodanobacteraceae</taxon>
        <taxon>Luteibacter</taxon>
    </lineage>
</organism>
<dbReference type="Gene3D" id="2.130.10.30">
    <property type="entry name" value="Regulator of chromosome condensation 1/beta-lactamase-inhibitor protein II"/>
    <property type="match status" value="2"/>
</dbReference>
<gene>
    <name evidence="1" type="ORF">HBF32_03550</name>
</gene>
<accession>A0A7X5TP87</accession>
<dbReference type="InterPro" id="IPR009091">
    <property type="entry name" value="RCC1/BLIP-II"/>
</dbReference>
<protein>
    <recommendedName>
        <fullName evidence="3">Alpha-tubulin suppressor-like RCC1 family protein</fullName>
    </recommendedName>
</protein>
<comment type="caution">
    <text evidence="1">The sequence shown here is derived from an EMBL/GenBank/DDBJ whole genome shotgun (WGS) entry which is preliminary data.</text>
</comment>
<dbReference type="AlphaFoldDB" id="A0A7X5TP87"/>
<sequence length="607" mass="64379">MDCAGIRTSDGLHGHKLCGRVEHSMDTRLRGTGAGSRFQNISDEENANSFMKQYGDFSFYSIEPSDRILVSTGGAFAIRDPESRNILVIGLNDGYGATVPAAVRPYLVDADPATQVFSTERDFALLVPDEDGNRLVPWGANIAPDHDVAKLRNVRSVYANGGAFAFIYGQRSANGEWLGAIGNPAFGGEVPASLHLPLYNDPPQSIYSTFDAFAVLTRSGKVHAWGNRANGGEISAAAKAMLDGMIVTRIVATMSAFCAIDDDYRLIAPWGNPAHGGTIPSDRFASIVDDDGVKSIVGARAAFCAITRRRGKAVSWGLAAQGGDMSERAKVFAAYGNIVMCKASSWAFCMVNARGDAEAWGATSHGGTLPDTASDTDMGVLMAESGAIPAIRAIFLEKMRKNVVDTDDDDAVEAAATHLASSMDRVGPTADIVDGIVTVHANDASFFLTSQDANGATKQVLAWGLAHGGGDLSPPVRDVLLDSRITAVSCTNGAYGVVANRGDTEGAVTVWGATLQQLDAGQIPRIPPTIAQKLSGGIAALYSIKRPPPLNPAAPSVRPSFAARHDDGSYVLWGGSVENEIIVPGEINPFSPGDWSARHRRRRYYYI</sequence>
<dbReference type="RefSeq" id="WP_166698248.1">
    <property type="nucleotide sequence ID" value="NZ_JAAQTL010000001.1"/>
</dbReference>
<dbReference type="Proteomes" id="UP000518878">
    <property type="component" value="Unassembled WGS sequence"/>
</dbReference>
<proteinExistence type="predicted"/>
<evidence type="ECO:0000313" key="1">
    <source>
        <dbReference type="EMBL" id="NID14538.1"/>
    </source>
</evidence>
<dbReference type="EMBL" id="JAAQTL010000001">
    <property type="protein sequence ID" value="NID14538.1"/>
    <property type="molecule type" value="Genomic_DNA"/>
</dbReference>
<keyword evidence="2" id="KW-1185">Reference proteome</keyword>
<evidence type="ECO:0008006" key="3">
    <source>
        <dbReference type="Google" id="ProtNLM"/>
    </source>
</evidence>